<dbReference type="GO" id="GO:0042254">
    <property type="term" value="P:ribosome biogenesis"/>
    <property type="evidence" value="ECO:0007669"/>
    <property type="project" value="UniProtKB-KW"/>
</dbReference>
<evidence type="ECO:0000256" key="1">
    <source>
        <dbReference type="ARBA" id="ARBA00008279"/>
    </source>
</evidence>
<dbReference type="Proteomes" id="UP000029922">
    <property type="component" value="Unassembled WGS sequence"/>
</dbReference>
<name>A0A377PRM6_9HELI</name>
<dbReference type="InterPro" id="IPR031166">
    <property type="entry name" value="G_ENGA"/>
</dbReference>
<evidence type="ECO:0000256" key="2">
    <source>
        <dbReference type="ARBA" id="ARBA00020953"/>
    </source>
</evidence>
<evidence type="ECO:0000259" key="11">
    <source>
        <dbReference type="PROSITE" id="PS51712"/>
    </source>
</evidence>
<dbReference type="SUPFAM" id="SSF52540">
    <property type="entry name" value="P-loop containing nucleoside triphosphate hydrolases"/>
    <property type="match status" value="2"/>
</dbReference>
<dbReference type="OrthoDB" id="9805918at2"/>
<dbReference type="Pfam" id="PF01926">
    <property type="entry name" value="MMR_HSR1"/>
    <property type="match status" value="2"/>
</dbReference>
<comment type="function">
    <text evidence="8">GTPase that plays an essential role in the late steps of ribosome biogenesis.</text>
</comment>
<feature type="binding site" evidence="8">
    <location>
        <begin position="75"/>
        <end position="82"/>
    </location>
    <ligand>
        <name>GTP</name>
        <dbReference type="ChEBI" id="CHEBI:37565"/>
        <label>1</label>
    </ligand>
</feature>
<dbReference type="FunFam" id="3.30.300.20:FF:000004">
    <property type="entry name" value="GTPase Der"/>
    <property type="match status" value="1"/>
</dbReference>
<dbReference type="STRING" id="216.LS73_03830"/>
<dbReference type="NCBIfam" id="TIGR00231">
    <property type="entry name" value="small_GTP"/>
    <property type="match status" value="2"/>
</dbReference>
<feature type="binding site" evidence="8">
    <location>
        <begin position="384"/>
        <end position="388"/>
    </location>
    <ligand>
        <name>GTP</name>
        <dbReference type="ChEBI" id="CHEBI:37565"/>
        <label>2</label>
    </ligand>
</feature>
<dbReference type="RefSeq" id="WP_052089565.1">
    <property type="nucleotide sequence ID" value="NZ_FZML01000015.1"/>
</dbReference>
<organism evidence="12 15">
    <name type="scientific">Helicobacter muridarum</name>
    <dbReference type="NCBI Taxonomy" id="216"/>
    <lineage>
        <taxon>Bacteria</taxon>
        <taxon>Pseudomonadati</taxon>
        <taxon>Campylobacterota</taxon>
        <taxon>Epsilonproteobacteria</taxon>
        <taxon>Campylobacterales</taxon>
        <taxon>Helicobacteraceae</taxon>
        <taxon>Helicobacter</taxon>
    </lineage>
</organism>
<protein>
    <recommendedName>
        <fullName evidence="2 8">GTPase Der</fullName>
    </recommendedName>
    <alternativeName>
        <fullName evidence="7 8">GTP-binding protein EngA</fullName>
    </alternativeName>
</protein>
<keyword evidence="5 8" id="KW-0547">Nucleotide-binding</keyword>
<comment type="similarity">
    <text evidence="1 8 9">Belongs to the TRAFAC class TrmE-Era-EngA-EngB-Septin-like GTPase superfamily. EngA (Der) GTPase family.</text>
</comment>
<feature type="binding site" evidence="8">
    <location>
        <begin position="217"/>
        <end position="220"/>
    </location>
    <ligand>
        <name>GTP</name>
        <dbReference type="ChEBI" id="CHEBI:37565"/>
        <label>1</label>
    </ligand>
</feature>
<feature type="binding site" evidence="8">
    <location>
        <begin position="337"/>
        <end position="344"/>
    </location>
    <ligand>
        <name>GTP</name>
        <dbReference type="ChEBI" id="CHEBI:37565"/>
        <label>2</label>
    </ligand>
</feature>
<dbReference type="InterPro" id="IPR016484">
    <property type="entry name" value="GTPase_Der"/>
</dbReference>
<dbReference type="FunFam" id="3.40.50.300:FF:000494">
    <property type="entry name" value="tRNA modification GTPase MnmE"/>
    <property type="match status" value="1"/>
</dbReference>
<evidence type="ECO:0000313" key="12">
    <source>
        <dbReference type="EMBL" id="STQ85638.1"/>
    </source>
</evidence>
<gene>
    <name evidence="8 12" type="primary">der</name>
    <name evidence="13" type="ORF">LS73_004220</name>
    <name evidence="12" type="ORF">NCTC12714_00424</name>
</gene>
<dbReference type="EMBL" id="UGJE01000002">
    <property type="protein sequence ID" value="STQ85638.1"/>
    <property type="molecule type" value="Genomic_DNA"/>
</dbReference>
<evidence type="ECO:0000256" key="5">
    <source>
        <dbReference type="ARBA" id="ARBA00022741"/>
    </source>
</evidence>
<feature type="domain" description="EngA-type G" evidence="11">
    <location>
        <begin position="331"/>
        <end position="502"/>
    </location>
</feature>
<dbReference type="InterPro" id="IPR015946">
    <property type="entry name" value="KH_dom-like_a/b"/>
</dbReference>
<evidence type="ECO:0000256" key="4">
    <source>
        <dbReference type="ARBA" id="ARBA00022737"/>
    </source>
</evidence>
<sequence length="593" mass="67414">MNRKHLKARRKNNINTQKELLPPFGFKRKLKLANTPNSTHVNIKKHNKSKNIDSHTESKANTQPIIPIANVGIMGKPNVGKSSLFNRLLKKQVAITSNISGSTRDINKQNLRLNEFDICIIDTGGLDILDSIGTRARAKQNTSLIQADSKSCNFIPTINQSHIASALKYDISLHSYEYVKQSDIIVYMVDGSMGVDDSDIMIFRELSKQKPAILVLNKVDSDKIALDTHDFMSFGVEFIMISVSNNRGITKLITTIESTIQKLINTNQLQKKRILVDDKKISLLDSSLHKSFTAKQNLTQSIGLDPLEYYDRSNEKIYFSMESNQEEIPQIHVGIIGRPNVGKSSILNAITKTNRSLVSNVAGTTTDPVNESIIHDNKQITFVDTAGIRRRSKINGIEKYALDRTQKILQECDIALLVLDSSMEFVELDEKISSIAIDNSLGIIVLLNKWDIRCKEYTKLKENYSHKFRFLEYAPIITVSAATNRHIYDIKQKIIEVYNNFSYRIPTARLNECIQEAIKKHPIPSDHGKFIKIYYATQFDTKPPRIALMMNKTKLHFSYQRYLVNTIKTEFKLLGTPIILELRDKNKDDANPN</sequence>
<evidence type="ECO:0000256" key="10">
    <source>
        <dbReference type="SAM" id="MobiDB-lite"/>
    </source>
</evidence>
<dbReference type="PANTHER" id="PTHR43834">
    <property type="entry name" value="GTPASE DER"/>
    <property type="match status" value="1"/>
</dbReference>
<feature type="binding site" evidence="8">
    <location>
        <begin position="448"/>
        <end position="451"/>
    </location>
    <ligand>
        <name>GTP</name>
        <dbReference type="ChEBI" id="CHEBI:37565"/>
        <label>2</label>
    </ligand>
</feature>
<evidence type="ECO:0000256" key="9">
    <source>
        <dbReference type="PROSITE-ProRule" id="PRU01049"/>
    </source>
</evidence>
<dbReference type="AlphaFoldDB" id="A0A377PRM6"/>
<evidence type="ECO:0000313" key="14">
    <source>
        <dbReference type="Proteomes" id="UP000029922"/>
    </source>
</evidence>
<evidence type="ECO:0000313" key="15">
    <source>
        <dbReference type="Proteomes" id="UP000255139"/>
    </source>
</evidence>
<dbReference type="Gene3D" id="3.40.50.300">
    <property type="entry name" value="P-loop containing nucleotide triphosphate hydrolases"/>
    <property type="match status" value="2"/>
</dbReference>
<keyword evidence="3 8" id="KW-0690">Ribosome biogenesis</keyword>
<accession>A0A377PRM6</accession>
<evidence type="ECO:0000256" key="7">
    <source>
        <dbReference type="ARBA" id="ARBA00032345"/>
    </source>
</evidence>
<dbReference type="CDD" id="cd01895">
    <property type="entry name" value="EngA2"/>
    <property type="match status" value="1"/>
</dbReference>
<reference evidence="12 15" key="2">
    <citation type="submission" date="2018-06" db="EMBL/GenBank/DDBJ databases">
        <authorList>
            <consortium name="Pathogen Informatics"/>
            <person name="Doyle S."/>
        </authorList>
    </citation>
    <scope>NUCLEOTIDE SEQUENCE [LARGE SCALE GENOMIC DNA]</scope>
    <source>
        <strain evidence="12 15">NCTC12714</strain>
    </source>
</reference>
<keyword evidence="6 8" id="KW-0342">GTP-binding</keyword>
<dbReference type="PANTHER" id="PTHR43834:SF6">
    <property type="entry name" value="GTPASE DER"/>
    <property type="match status" value="1"/>
</dbReference>
<feature type="binding site" evidence="8">
    <location>
        <begin position="122"/>
        <end position="126"/>
    </location>
    <ligand>
        <name>GTP</name>
        <dbReference type="ChEBI" id="CHEBI:37565"/>
        <label>1</label>
    </ligand>
</feature>
<dbReference type="HAMAP" id="MF_00195">
    <property type="entry name" value="GTPase_Der"/>
    <property type="match status" value="1"/>
</dbReference>
<proteinExistence type="inferred from homology"/>
<dbReference type="Proteomes" id="UP000255139">
    <property type="component" value="Unassembled WGS sequence"/>
</dbReference>
<dbReference type="InterPro" id="IPR032859">
    <property type="entry name" value="KH_dom-like"/>
</dbReference>
<keyword evidence="15" id="KW-1185">Reference proteome</keyword>
<dbReference type="Pfam" id="PF14714">
    <property type="entry name" value="KH_dom-like"/>
    <property type="match status" value="1"/>
</dbReference>
<keyword evidence="4" id="KW-0677">Repeat</keyword>
<dbReference type="InterPro" id="IPR027417">
    <property type="entry name" value="P-loop_NTPase"/>
</dbReference>
<evidence type="ECO:0000256" key="8">
    <source>
        <dbReference type="HAMAP-Rule" id="MF_00195"/>
    </source>
</evidence>
<dbReference type="InterPro" id="IPR005225">
    <property type="entry name" value="Small_GTP-bd"/>
</dbReference>
<evidence type="ECO:0000256" key="3">
    <source>
        <dbReference type="ARBA" id="ARBA00022517"/>
    </source>
</evidence>
<feature type="region of interest" description="Disordered" evidence="10">
    <location>
        <begin position="39"/>
        <end position="59"/>
    </location>
</feature>
<dbReference type="GO" id="GO:0005525">
    <property type="term" value="F:GTP binding"/>
    <property type="evidence" value="ECO:0007669"/>
    <property type="project" value="UniProtKB-UniRule"/>
</dbReference>
<dbReference type="NCBIfam" id="TIGR03594">
    <property type="entry name" value="GTPase_EngA"/>
    <property type="match status" value="1"/>
</dbReference>
<dbReference type="InterPro" id="IPR006073">
    <property type="entry name" value="GTP-bd"/>
</dbReference>
<evidence type="ECO:0000256" key="6">
    <source>
        <dbReference type="ARBA" id="ARBA00023134"/>
    </source>
</evidence>
<dbReference type="GO" id="GO:0043022">
    <property type="term" value="F:ribosome binding"/>
    <property type="evidence" value="ECO:0007669"/>
    <property type="project" value="TreeGrafter"/>
</dbReference>
<reference evidence="13 14" key="1">
    <citation type="journal article" date="2014" name="Genome Announc.">
        <title>Draft genome sequences of eight enterohepatic helicobacter species isolated from both laboratory and wild rodents.</title>
        <authorList>
            <person name="Sheh A."/>
            <person name="Shen Z."/>
            <person name="Fox J.G."/>
        </authorList>
    </citation>
    <scope>NUCLEOTIDE SEQUENCE [LARGE SCALE GENOMIC DNA]</scope>
    <source>
        <strain evidence="13 14">ST1</strain>
    </source>
</reference>
<dbReference type="EMBL" id="JRPD02000006">
    <property type="protein sequence ID" value="TLE00621.1"/>
    <property type="molecule type" value="Genomic_DNA"/>
</dbReference>
<dbReference type="PROSITE" id="PS51712">
    <property type="entry name" value="G_ENGA"/>
    <property type="match status" value="1"/>
</dbReference>
<comment type="subunit">
    <text evidence="8">Associates with the 50S ribosomal subunit.</text>
</comment>
<dbReference type="Gene3D" id="3.30.300.20">
    <property type="match status" value="1"/>
</dbReference>
<evidence type="ECO:0000313" key="13">
    <source>
        <dbReference type="EMBL" id="TLE00621.1"/>
    </source>
</evidence>